<evidence type="ECO:0000313" key="3">
    <source>
        <dbReference type="Proteomes" id="UP000029121"/>
    </source>
</evidence>
<sequence>MATISDLSDDLVREVFSRVPLTSLNAVRSTCKMWNTTSKNHILGKKVPSHQFLEFMVSDSRVCSLRFDLQGIRNKEDLIDTSIKQLSIPNNHQVEISNVYHCDGLLLCVAKHNSSLVVWNPYLGQTKCIQPRNDEFNIYDRFALGHDNNHNHKILRFLYDGERNRRGLKRDIDVYDFSSDSWRVLEVNPDGDVPIYYSGVSLKGNTYFFAQDVTTEEEPEVMSPTDAYDLLVTDIEDYLLCFDFTTERFGKRLPLPFNPPSPTFEYLTLSWARNEKLAVLYNHYDTFETYDIWISTKIEPNAVTWSTFLTVDMSLINGLPDGFSTKLSPRSFFIDEEEKVAVLFFTYGTGTCINQMAFIVGGDGYFKSVNIGLLSNSQGTRGELVCSSYVLSLVQLQV</sequence>
<dbReference type="NCBIfam" id="TIGR01640">
    <property type="entry name" value="F_box_assoc_1"/>
    <property type="match status" value="2"/>
</dbReference>
<dbReference type="InterPro" id="IPR011043">
    <property type="entry name" value="Gal_Oxase/kelch_b-propeller"/>
</dbReference>
<dbReference type="Pfam" id="PF07734">
    <property type="entry name" value="FBA_1"/>
    <property type="match status" value="1"/>
</dbReference>
<dbReference type="Pfam" id="PF00646">
    <property type="entry name" value="F-box"/>
    <property type="match status" value="1"/>
</dbReference>
<dbReference type="InterPro" id="IPR050796">
    <property type="entry name" value="SCF_F-box_component"/>
</dbReference>
<dbReference type="SUPFAM" id="SSF81383">
    <property type="entry name" value="F-box domain"/>
    <property type="match status" value="1"/>
</dbReference>
<dbReference type="KEGG" id="crb:17884822"/>
<dbReference type="PANTHER" id="PTHR31672:SF13">
    <property type="entry name" value="F-BOX PROTEIN CPR30-LIKE"/>
    <property type="match status" value="1"/>
</dbReference>
<gene>
    <name evidence="2" type="ORF">CARUB_v10019432mg</name>
</gene>
<dbReference type="AlphaFoldDB" id="R0H9J6"/>
<organism evidence="2 3">
    <name type="scientific">Capsella rubella</name>
    <dbReference type="NCBI Taxonomy" id="81985"/>
    <lineage>
        <taxon>Eukaryota</taxon>
        <taxon>Viridiplantae</taxon>
        <taxon>Streptophyta</taxon>
        <taxon>Embryophyta</taxon>
        <taxon>Tracheophyta</taxon>
        <taxon>Spermatophyta</taxon>
        <taxon>Magnoliopsida</taxon>
        <taxon>eudicotyledons</taxon>
        <taxon>Gunneridae</taxon>
        <taxon>Pentapetalae</taxon>
        <taxon>rosids</taxon>
        <taxon>malvids</taxon>
        <taxon>Brassicales</taxon>
        <taxon>Brassicaceae</taxon>
        <taxon>Camelineae</taxon>
        <taxon>Capsella</taxon>
    </lineage>
</organism>
<dbReference type="EMBL" id="KB870809">
    <property type="protein sequence ID" value="EOA26024.1"/>
    <property type="molecule type" value="Genomic_DNA"/>
</dbReference>
<accession>R0H9J6</accession>
<dbReference type="InterPro" id="IPR036047">
    <property type="entry name" value="F-box-like_dom_sf"/>
</dbReference>
<dbReference type="InterPro" id="IPR001810">
    <property type="entry name" value="F-box_dom"/>
</dbReference>
<dbReference type="Proteomes" id="UP000029121">
    <property type="component" value="Unassembled WGS sequence"/>
</dbReference>
<dbReference type="SMART" id="SM00256">
    <property type="entry name" value="FBOX"/>
    <property type="match status" value="1"/>
</dbReference>
<dbReference type="InterPro" id="IPR006527">
    <property type="entry name" value="F-box-assoc_dom_typ1"/>
</dbReference>
<evidence type="ECO:0000313" key="2">
    <source>
        <dbReference type="EMBL" id="EOA26024.1"/>
    </source>
</evidence>
<keyword evidence="3" id="KW-1185">Reference proteome</keyword>
<dbReference type="InterPro" id="IPR017451">
    <property type="entry name" value="F-box-assoc_interact_dom"/>
</dbReference>
<protein>
    <recommendedName>
        <fullName evidence="1">F-box domain-containing protein</fullName>
    </recommendedName>
</protein>
<dbReference type="Gene3D" id="1.20.1280.50">
    <property type="match status" value="1"/>
</dbReference>
<dbReference type="STRING" id="81985.R0H9J6"/>
<reference evidence="3" key="1">
    <citation type="journal article" date="2013" name="Nat. Genet.">
        <title>The Capsella rubella genome and the genomic consequences of rapid mating system evolution.</title>
        <authorList>
            <person name="Slotte T."/>
            <person name="Hazzouri K.M."/>
            <person name="Agren J.A."/>
            <person name="Koenig D."/>
            <person name="Maumus F."/>
            <person name="Guo Y.L."/>
            <person name="Steige K."/>
            <person name="Platts A.E."/>
            <person name="Escobar J.S."/>
            <person name="Newman L.K."/>
            <person name="Wang W."/>
            <person name="Mandakova T."/>
            <person name="Vello E."/>
            <person name="Smith L.M."/>
            <person name="Henz S.R."/>
            <person name="Steffen J."/>
            <person name="Takuno S."/>
            <person name="Brandvain Y."/>
            <person name="Coop G."/>
            <person name="Andolfatto P."/>
            <person name="Hu T.T."/>
            <person name="Blanchette M."/>
            <person name="Clark R.M."/>
            <person name="Quesneville H."/>
            <person name="Nordborg M."/>
            <person name="Gaut B.S."/>
            <person name="Lysak M.A."/>
            <person name="Jenkins J."/>
            <person name="Grimwood J."/>
            <person name="Chapman J."/>
            <person name="Prochnik S."/>
            <person name="Shu S."/>
            <person name="Rokhsar D."/>
            <person name="Schmutz J."/>
            <person name="Weigel D."/>
            <person name="Wright S.I."/>
        </authorList>
    </citation>
    <scope>NUCLEOTIDE SEQUENCE [LARGE SCALE GENOMIC DNA]</scope>
    <source>
        <strain evidence="3">cv. Monte Gargano</strain>
    </source>
</reference>
<evidence type="ECO:0000259" key="1">
    <source>
        <dbReference type="SMART" id="SM00256"/>
    </source>
</evidence>
<name>R0H9J6_9BRAS</name>
<dbReference type="OrthoDB" id="1063857at2759"/>
<dbReference type="SUPFAM" id="SSF50965">
    <property type="entry name" value="Galactose oxidase, central domain"/>
    <property type="match status" value="1"/>
</dbReference>
<proteinExistence type="predicted"/>
<dbReference type="PANTHER" id="PTHR31672">
    <property type="entry name" value="BNACNNG10540D PROTEIN"/>
    <property type="match status" value="1"/>
</dbReference>
<feature type="domain" description="F-box" evidence="1">
    <location>
        <begin position="7"/>
        <end position="47"/>
    </location>
</feature>